<protein>
    <submittedName>
        <fullName evidence="2">Uncharacterized protein</fullName>
    </submittedName>
</protein>
<dbReference type="OrthoDB" id="3781946at2759"/>
<sequence length="233" mass="26288">MGQHMAQQEDFLRLYRYQMPPPDYGTGQHMAQQEDFRQQGMYAEPVQGDPNAYGQPEIFDPAAIKRAAEVFVSYKDFAVENFFDELEEKSFNELRKITDLQARFTKLELNELYEDCKGGIKLDVFRFPAALDSPPPNDAGPQYEISEMAMDQKAPGPSATTAAIPESAASSPSVEDVDVGERLADHVDVDMQLADHVDVDMQSEIEDEENEHDDDQTHHIFARGIWSLAQVVL</sequence>
<evidence type="ECO:0000313" key="2">
    <source>
        <dbReference type="EMBL" id="KAF2876186.1"/>
    </source>
</evidence>
<name>A0A7C8IF07_9PLEO</name>
<dbReference type="AlphaFoldDB" id="A0A7C8IF07"/>
<proteinExistence type="predicted"/>
<feature type="region of interest" description="Disordered" evidence="1">
    <location>
        <begin position="151"/>
        <end position="177"/>
    </location>
</feature>
<organism evidence="2 3">
    <name type="scientific">Massariosphaeria phaeospora</name>
    <dbReference type="NCBI Taxonomy" id="100035"/>
    <lineage>
        <taxon>Eukaryota</taxon>
        <taxon>Fungi</taxon>
        <taxon>Dikarya</taxon>
        <taxon>Ascomycota</taxon>
        <taxon>Pezizomycotina</taxon>
        <taxon>Dothideomycetes</taxon>
        <taxon>Pleosporomycetidae</taxon>
        <taxon>Pleosporales</taxon>
        <taxon>Pleosporales incertae sedis</taxon>
        <taxon>Massariosphaeria</taxon>
    </lineage>
</organism>
<feature type="compositionally biased region" description="Low complexity" evidence="1">
    <location>
        <begin position="157"/>
        <end position="173"/>
    </location>
</feature>
<dbReference type="EMBL" id="JAADJZ010000003">
    <property type="protein sequence ID" value="KAF2876186.1"/>
    <property type="molecule type" value="Genomic_DNA"/>
</dbReference>
<evidence type="ECO:0000313" key="3">
    <source>
        <dbReference type="Proteomes" id="UP000481861"/>
    </source>
</evidence>
<keyword evidence="3" id="KW-1185">Reference proteome</keyword>
<dbReference type="Proteomes" id="UP000481861">
    <property type="component" value="Unassembled WGS sequence"/>
</dbReference>
<evidence type="ECO:0000256" key="1">
    <source>
        <dbReference type="SAM" id="MobiDB-lite"/>
    </source>
</evidence>
<accession>A0A7C8IF07</accession>
<gene>
    <name evidence="2" type="ORF">BDV95DRAFT_614913</name>
</gene>
<reference evidence="2 3" key="1">
    <citation type="submission" date="2020-01" db="EMBL/GenBank/DDBJ databases">
        <authorList>
            <consortium name="DOE Joint Genome Institute"/>
            <person name="Haridas S."/>
            <person name="Albert R."/>
            <person name="Binder M."/>
            <person name="Bloem J."/>
            <person name="Labutti K."/>
            <person name="Salamov A."/>
            <person name="Andreopoulos B."/>
            <person name="Baker S.E."/>
            <person name="Barry K."/>
            <person name="Bills G."/>
            <person name="Bluhm B.H."/>
            <person name="Cannon C."/>
            <person name="Castanera R."/>
            <person name="Culley D.E."/>
            <person name="Daum C."/>
            <person name="Ezra D."/>
            <person name="Gonzalez J.B."/>
            <person name="Henrissat B."/>
            <person name="Kuo A."/>
            <person name="Liang C."/>
            <person name="Lipzen A."/>
            <person name="Lutzoni F."/>
            <person name="Magnuson J."/>
            <person name="Mondo S."/>
            <person name="Nolan M."/>
            <person name="Ohm R."/>
            <person name="Pangilinan J."/>
            <person name="Park H.-J.H."/>
            <person name="Ramirez L."/>
            <person name="Alfaro M."/>
            <person name="Sun H."/>
            <person name="Tritt A."/>
            <person name="Yoshinaga Y."/>
            <person name="Zwiers L.-H.L."/>
            <person name="Turgeon B.G."/>
            <person name="Goodwin S.B."/>
            <person name="Spatafora J.W."/>
            <person name="Crous P.W."/>
            <person name="Grigoriev I.V."/>
        </authorList>
    </citation>
    <scope>NUCLEOTIDE SEQUENCE [LARGE SCALE GENOMIC DNA]</scope>
    <source>
        <strain evidence="2 3">CBS 611.86</strain>
    </source>
</reference>
<comment type="caution">
    <text evidence="2">The sequence shown here is derived from an EMBL/GenBank/DDBJ whole genome shotgun (WGS) entry which is preliminary data.</text>
</comment>